<sequence>MGHCLPFLLRLIQGPAVPNERLYSPSGAHASTVRSAVLDLEAARELPEHCRHRPSVSPLALPALSVSLPLKPPFSLRFLYCCCVHAWSCRMSLPAPCLSCCCAQASLPCNIDVHMLVLTPTMCLFENVDASTPLATPV</sequence>
<keyword evidence="2" id="KW-1185">Reference proteome</keyword>
<evidence type="ECO:0000313" key="2">
    <source>
        <dbReference type="Proteomes" id="UP000246740"/>
    </source>
</evidence>
<dbReference type="Proteomes" id="UP000246740">
    <property type="component" value="Unassembled WGS sequence"/>
</dbReference>
<dbReference type="InParanoid" id="A0A317XTJ8"/>
<evidence type="ECO:0000313" key="1">
    <source>
        <dbReference type="EMBL" id="PWZ00669.1"/>
    </source>
</evidence>
<proteinExistence type="predicted"/>
<organism evidence="1 2">
    <name type="scientific">Testicularia cyperi</name>
    <dbReference type="NCBI Taxonomy" id="1882483"/>
    <lineage>
        <taxon>Eukaryota</taxon>
        <taxon>Fungi</taxon>
        <taxon>Dikarya</taxon>
        <taxon>Basidiomycota</taxon>
        <taxon>Ustilaginomycotina</taxon>
        <taxon>Ustilaginomycetes</taxon>
        <taxon>Ustilaginales</taxon>
        <taxon>Anthracoideaceae</taxon>
        <taxon>Testicularia</taxon>
    </lineage>
</organism>
<protein>
    <submittedName>
        <fullName evidence="1">Uncharacterized protein</fullName>
    </submittedName>
</protein>
<accession>A0A317XTJ8</accession>
<name>A0A317XTJ8_9BASI</name>
<reference evidence="1 2" key="1">
    <citation type="journal article" date="2018" name="Mol. Biol. Evol.">
        <title>Broad Genomic Sampling Reveals a Smut Pathogenic Ancestry of the Fungal Clade Ustilaginomycotina.</title>
        <authorList>
            <person name="Kijpornyongpan T."/>
            <person name="Mondo S.J."/>
            <person name="Barry K."/>
            <person name="Sandor L."/>
            <person name="Lee J."/>
            <person name="Lipzen A."/>
            <person name="Pangilinan J."/>
            <person name="LaButti K."/>
            <person name="Hainaut M."/>
            <person name="Henrissat B."/>
            <person name="Grigoriev I.V."/>
            <person name="Spatafora J.W."/>
            <person name="Aime M.C."/>
        </authorList>
    </citation>
    <scope>NUCLEOTIDE SEQUENCE [LARGE SCALE GENOMIC DNA]</scope>
    <source>
        <strain evidence="1 2">MCA 3645</strain>
    </source>
</reference>
<dbReference type="EMBL" id="KZ819192">
    <property type="protein sequence ID" value="PWZ00669.1"/>
    <property type="molecule type" value="Genomic_DNA"/>
</dbReference>
<dbReference type="AlphaFoldDB" id="A0A317XTJ8"/>
<gene>
    <name evidence="1" type="ORF">BCV70DRAFT_99126</name>
</gene>